<accession>A0A4S4A3V0</accession>
<evidence type="ECO:0000313" key="1">
    <source>
        <dbReference type="EMBL" id="THF52953.1"/>
    </source>
</evidence>
<protein>
    <recommendedName>
        <fullName evidence="3">PD-(D/E)XK nuclease superfamily protein</fullName>
    </recommendedName>
</protein>
<comment type="caution">
    <text evidence="1">The sequence shown here is derived from an EMBL/GenBank/DDBJ whole genome shotgun (WGS) entry which is preliminary data.</text>
</comment>
<dbReference type="EMBL" id="SSNZ01000001">
    <property type="protein sequence ID" value="THF52953.1"/>
    <property type="molecule type" value="Genomic_DNA"/>
</dbReference>
<dbReference type="OrthoDB" id="1266692at2"/>
<dbReference type="RefSeq" id="WP_136401478.1">
    <property type="nucleotide sequence ID" value="NZ_SSNZ01000001.1"/>
</dbReference>
<keyword evidence="2" id="KW-1185">Reference proteome</keyword>
<gene>
    <name evidence="1" type="ORF">E6C50_01735</name>
</gene>
<evidence type="ECO:0000313" key="2">
    <source>
        <dbReference type="Proteomes" id="UP000307507"/>
    </source>
</evidence>
<organism evidence="1 2">
    <name type="scientific">Flavobacterium supellecticarium</name>
    <dbReference type="NCBI Taxonomy" id="2565924"/>
    <lineage>
        <taxon>Bacteria</taxon>
        <taxon>Pseudomonadati</taxon>
        <taxon>Bacteroidota</taxon>
        <taxon>Flavobacteriia</taxon>
        <taxon>Flavobacteriales</taxon>
        <taxon>Flavobacteriaceae</taxon>
        <taxon>Flavobacterium</taxon>
    </lineage>
</organism>
<name>A0A4S4A3V0_9FLAO</name>
<dbReference type="AlphaFoldDB" id="A0A4S4A3V0"/>
<reference evidence="1 2" key="1">
    <citation type="submission" date="2019-04" db="EMBL/GenBank/DDBJ databases">
        <title>Flavobacterium sp. nov. isolated from construction timber.</title>
        <authorList>
            <person name="Lin S.-Y."/>
            <person name="Chang C.-T."/>
            <person name="Young C.-C."/>
        </authorList>
    </citation>
    <scope>NUCLEOTIDE SEQUENCE [LARGE SCALE GENOMIC DNA]</scope>
    <source>
        <strain evidence="1 2">CC-CTC003</strain>
    </source>
</reference>
<evidence type="ECO:0008006" key="3">
    <source>
        <dbReference type="Google" id="ProtNLM"/>
    </source>
</evidence>
<proteinExistence type="predicted"/>
<sequence>MISEREIAEKFTVIWKQNFPLLTSGYIRVFNATQLESINSKPVPTNDNVRYDLVSESAFNLSNIAKSESCTPSEYLSNTSNKEKLIASTAKSIWKSGNFKKEDLTLSKDELEGIVLISKNILEFIRKVGDNNIIFKPKLKGYSFIPDLVADISIGDTLYEIKTVNRNFQSSDLKQLLIYLALKQVSEQTTWSYAGLYNPRKGTYCRFNVRNLVYNISGGKTPNEAFEGLLNGLVRDIEIDSKF</sequence>
<dbReference type="Proteomes" id="UP000307507">
    <property type="component" value="Unassembled WGS sequence"/>
</dbReference>